<protein>
    <submittedName>
        <fullName evidence="3">Uncharacterized protein</fullName>
    </submittedName>
</protein>
<accession>A0A9P5NRV6</accession>
<gene>
    <name evidence="3" type="ORF">CPB84DRAFT_863927</name>
</gene>
<dbReference type="EMBL" id="JADNYJ010000036">
    <property type="protein sequence ID" value="KAF8902430.1"/>
    <property type="molecule type" value="Genomic_DNA"/>
</dbReference>
<feature type="region of interest" description="Disordered" evidence="1">
    <location>
        <begin position="169"/>
        <end position="191"/>
    </location>
</feature>
<sequence>MQVLIRVPLPACSLPISVQQQRRTTVVADPVNTSGATSMSAGSIVGIVVGVLLGLGLVAFCVLYLIRRVRRSRYARRHESDFGTFNRSAFVREKEPSIVPDMTERSSHNVAPSLSGEAMTAAVGAATPPSQALAAANAASATAGAAAAAAAAALQERPKYVFGQPVQNEHGNATEDNASETAGGVYSSQPVMQTDYNPEAYGSYAKYEDVAHTGGYQDAQREYQGQQGYYDQNQYDQGYNQGYMDQQGYVVGGYDQQQHQAYVVQDGQYDYSAQHAQYAAAGAYDTQHQGAYQQPHPYANNSAVGGGNDAAYGGM</sequence>
<keyword evidence="2" id="KW-1133">Transmembrane helix</keyword>
<keyword evidence="4" id="KW-1185">Reference proteome</keyword>
<evidence type="ECO:0000313" key="4">
    <source>
        <dbReference type="Proteomes" id="UP000724874"/>
    </source>
</evidence>
<name>A0A9P5NRV6_GYMJU</name>
<keyword evidence="2" id="KW-0812">Transmembrane</keyword>
<evidence type="ECO:0000256" key="2">
    <source>
        <dbReference type="SAM" id="Phobius"/>
    </source>
</evidence>
<dbReference type="Proteomes" id="UP000724874">
    <property type="component" value="Unassembled WGS sequence"/>
</dbReference>
<dbReference type="OrthoDB" id="3263296at2759"/>
<feature type="transmembrane region" description="Helical" evidence="2">
    <location>
        <begin position="44"/>
        <end position="66"/>
    </location>
</feature>
<keyword evidence="2" id="KW-0472">Membrane</keyword>
<dbReference type="AlphaFoldDB" id="A0A9P5NRV6"/>
<organism evidence="3 4">
    <name type="scientific">Gymnopilus junonius</name>
    <name type="common">Spectacular rustgill mushroom</name>
    <name type="synonym">Gymnopilus spectabilis subsp. junonius</name>
    <dbReference type="NCBI Taxonomy" id="109634"/>
    <lineage>
        <taxon>Eukaryota</taxon>
        <taxon>Fungi</taxon>
        <taxon>Dikarya</taxon>
        <taxon>Basidiomycota</taxon>
        <taxon>Agaricomycotina</taxon>
        <taxon>Agaricomycetes</taxon>
        <taxon>Agaricomycetidae</taxon>
        <taxon>Agaricales</taxon>
        <taxon>Agaricineae</taxon>
        <taxon>Hymenogastraceae</taxon>
        <taxon>Gymnopilus</taxon>
    </lineage>
</organism>
<reference evidence="3" key="1">
    <citation type="submission" date="2020-11" db="EMBL/GenBank/DDBJ databases">
        <authorList>
            <consortium name="DOE Joint Genome Institute"/>
            <person name="Ahrendt S."/>
            <person name="Riley R."/>
            <person name="Andreopoulos W."/>
            <person name="LaButti K."/>
            <person name="Pangilinan J."/>
            <person name="Ruiz-duenas F.J."/>
            <person name="Barrasa J.M."/>
            <person name="Sanchez-Garcia M."/>
            <person name="Camarero S."/>
            <person name="Miyauchi S."/>
            <person name="Serrano A."/>
            <person name="Linde D."/>
            <person name="Babiker R."/>
            <person name="Drula E."/>
            <person name="Ayuso-Fernandez I."/>
            <person name="Pacheco R."/>
            <person name="Padilla G."/>
            <person name="Ferreira P."/>
            <person name="Barriuso J."/>
            <person name="Kellner H."/>
            <person name="Castanera R."/>
            <person name="Alfaro M."/>
            <person name="Ramirez L."/>
            <person name="Pisabarro A.G."/>
            <person name="Kuo A."/>
            <person name="Tritt A."/>
            <person name="Lipzen A."/>
            <person name="He G."/>
            <person name="Yan M."/>
            <person name="Ng V."/>
            <person name="Cullen D."/>
            <person name="Martin F."/>
            <person name="Rosso M.-N."/>
            <person name="Henrissat B."/>
            <person name="Hibbett D."/>
            <person name="Martinez A.T."/>
            <person name="Grigoriev I.V."/>
        </authorList>
    </citation>
    <scope>NUCLEOTIDE SEQUENCE</scope>
    <source>
        <strain evidence="3">AH 44721</strain>
    </source>
</reference>
<evidence type="ECO:0000256" key="1">
    <source>
        <dbReference type="SAM" id="MobiDB-lite"/>
    </source>
</evidence>
<proteinExistence type="predicted"/>
<comment type="caution">
    <text evidence="3">The sequence shown here is derived from an EMBL/GenBank/DDBJ whole genome shotgun (WGS) entry which is preliminary data.</text>
</comment>
<evidence type="ECO:0000313" key="3">
    <source>
        <dbReference type="EMBL" id="KAF8902430.1"/>
    </source>
</evidence>